<keyword evidence="2" id="KW-1185">Reference proteome</keyword>
<comment type="caution">
    <text evidence="1">The sequence shown here is derived from an EMBL/GenBank/DDBJ whole genome shotgun (WGS) entry which is preliminary data.</text>
</comment>
<sequence>MCCVANKTDRLYDEEFLSFKIMIHDHHFRVLCDRFNENLESCGRDSFKSIAEGLCSLQDNDSAARQLLLATTNACLTDEKTMLNDFIKM</sequence>
<protein>
    <submittedName>
        <fullName evidence="1">Uncharacterized protein</fullName>
    </submittedName>
</protein>
<gene>
    <name evidence="1" type="ORF">CHS0354_017154</name>
</gene>
<dbReference type="AlphaFoldDB" id="A0AAE0T2P4"/>
<accession>A0AAE0T2P4</accession>
<organism evidence="1 2">
    <name type="scientific">Potamilus streckersoni</name>
    <dbReference type="NCBI Taxonomy" id="2493646"/>
    <lineage>
        <taxon>Eukaryota</taxon>
        <taxon>Metazoa</taxon>
        <taxon>Spiralia</taxon>
        <taxon>Lophotrochozoa</taxon>
        <taxon>Mollusca</taxon>
        <taxon>Bivalvia</taxon>
        <taxon>Autobranchia</taxon>
        <taxon>Heteroconchia</taxon>
        <taxon>Palaeoheterodonta</taxon>
        <taxon>Unionida</taxon>
        <taxon>Unionoidea</taxon>
        <taxon>Unionidae</taxon>
        <taxon>Ambleminae</taxon>
        <taxon>Lampsilini</taxon>
        <taxon>Potamilus</taxon>
    </lineage>
</organism>
<evidence type="ECO:0000313" key="1">
    <source>
        <dbReference type="EMBL" id="KAK3602712.1"/>
    </source>
</evidence>
<proteinExistence type="predicted"/>
<dbReference type="EMBL" id="JAEAOA010001055">
    <property type="protein sequence ID" value="KAK3602712.1"/>
    <property type="molecule type" value="Genomic_DNA"/>
</dbReference>
<dbReference type="Proteomes" id="UP001195483">
    <property type="component" value="Unassembled WGS sequence"/>
</dbReference>
<reference evidence="1" key="1">
    <citation type="journal article" date="2021" name="Genome Biol. Evol.">
        <title>A High-Quality Reference Genome for a Parasitic Bivalve with Doubly Uniparental Inheritance (Bivalvia: Unionida).</title>
        <authorList>
            <person name="Smith C.H."/>
        </authorList>
    </citation>
    <scope>NUCLEOTIDE SEQUENCE</scope>
    <source>
        <strain evidence="1">CHS0354</strain>
    </source>
</reference>
<evidence type="ECO:0000313" key="2">
    <source>
        <dbReference type="Proteomes" id="UP001195483"/>
    </source>
</evidence>
<reference evidence="1" key="2">
    <citation type="journal article" date="2021" name="Genome Biol. Evol.">
        <title>Developing a high-quality reference genome for a parasitic bivalve with doubly uniparental inheritance (Bivalvia: Unionida).</title>
        <authorList>
            <person name="Smith C.H."/>
        </authorList>
    </citation>
    <scope>NUCLEOTIDE SEQUENCE</scope>
    <source>
        <strain evidence="1">CHS0354</strain>
        <tissue evidence="1">Mantle</tissue>
    </source>
</reference>
<name>A0AAE0T2P4_9BIVA</name>
<reference evidence="1" key="3">
    <citation type="submission" date="2023-05" db="EMBL/GenBank/DDBJ databases">
        <authorList>
            <person name="Smith C.H."/>
        </authorList>
    </citation>
    <scope>NUCLEOTIDE SEQUENCE</scope>
    <source>
        <strain evidence="1">CHS0354</strain>
        <tissue evidence="1">Mantle</tissue>
    </source>
</reference>